<keyword evidence="2" id="KW-1185">Reference proteome</keyword>
<dbReference type="AlphaFoldDB" id="A0A498K1I4"/>
<dbReference type="EMBL" id="RDQH01000331">
    <property type="protein sequence ID" value="RXH99572.1"/>
    <property type="molecule type" value="Genomic_DNA"/>
</dbReference>
<protein>
    <submittedName>
        <fullName evidence="1">Uncharacterized protein</fullName>
    </submittedName>
</protein>
<gene>
    <name evidence="1" type="ORF">DVH24_021374</name>
</gene>
<evidence type="ECO:0000313" key="1">
    <source>
        <dbReference type="EMBL" id="RXH99572.1"/>
    </source>
</evidence>
<proteinExistence type="predicted"/>
<dbReference type="Proteomes" id="UP000290289">
    <property type="component" value="Chromosome 5"/>
</dbReference>
<sequence>MDAAQDVPVSLRTLREFAIHKQMADHPLVEETRRQEELRLAGEKADELMNLEVVDVSDEADMMNL</sequence>
<reference evidence="1 2" key="1">
    <citation type="submission" date="2018-10" db="EMBL/GenBank/DDBJ databases">
        <title>A high-quality apple genome assembly.</title>
        <authorList>
            <person name="Hu J."/>
        </authorList>
    </citation>
    <scope>NUCLEOTIDE SEQUENCE [LARGE SCALE GENOMIC DNA]</scope>
    <source>
        <strain evidence="2">cv. HFTH1</strain>
        <tissue evidence="1">Young leaf</tissue>
    </source>
</reference>
<accession>A0A498K1I4</accession>
<organism evidence="1 2">
    <name type="scientific">Malus domestica</name>
    <name type="common">Apple</name>
    <name type="synonym">Pyrus malus</name>
    <dbReference type="NCBI Taxonomy" id="3750"/>
    <lineage>
        <taxon>Eukaryota</taxon>
        <taxon>Viridiplantae</taxon>
        <taxon>Streptophyta</taxon>
        <taxon>Embryophyta</taxon>
        <taxon>Tracheophyta</taxon>
        <taxon>Spermatophyta</taxon>
        <taxon>Magnoliopsida</taxon>
        <taxon>eudicotyledons</taxon>
        <taxon>Gunneridae</taxon>
        <taxon>Pentapetalae</taxon>
        <taxon>rosids</taxon>
        <taxon>fabids</taxon>
        <taxon>Rosales</taxon>
        <taxon>Rosaceae</taxon>
        <taxon>Amygdaloideae</taxon>
        <taxon>Maleae</taxon>
        <taxon>Malus</taxon>
    </lineage>
</organism>
<evidence type="ECO:0000313" key="2">
    <source>
        <dbReference type="Proteomes" id="UP000290289"/>
    </source>
</evidence>
<comment type="caution">
    <text evidence="1">The sequence shown here is derived from an EMBL/GenBank/DDBJ whole genome shotgun (WGS) entry which is preliminary data.</text>
</comment>
<name>A0A498K1I4_MALDO</name>